<dbReference type="PROSITE" id="PS50244">
    <property type="entry name" value="S5A_REDUCTASE"/>
    <property type="match status" value="1"/>
</dbReference>
<evidence type="ECO:0000313" key="7">
    <source>
        <dbReference type="Proteomes" id="UP000077755"/>
    </source>
</evidence>
<comment type="subcellular location">
    <subcellularLocation>
        <location evidence="1">Membrane</location>
        <topology evidence="1">Multi-pass membrane protein</topology>
    </subcellularLocation>
</comment>
<evidence type="ECO:0000256" key="5">
    <source>
        <dbReference type="ARBA" id="ARBA00023136"/>
    </source>
</evidence>
<dbReference type="KEGG" id="dcr:108208332"/>
<name>A0A161X3V7_DAUCS</name>
<evidence type="ECO:0000256" key="3">
    <source>
        <dbReference type="ARBA" id="ARBA00022692"/>
    </source>
</evidence>
<protein>
    <submittedName>
        <fullName evidence="6">Uncharacterized protein</fullName>
    </submittedName>
</protein>
<reference evidence="6" key="1">
    <citation type="journal article" date="2016" name="Nat. Genet.">
        <title>A high-quality carrot genome assembly provides new insights into carotenoid accumulation and asterid genome evolution.</title>
        <authorList>
            <person name="Iorizzo M."/>
            <person name="Ellison S."/>
            <person name="Senalik D."/>
            <person name="Zeng P."/>
            <person name="Satapoomin P."/>
            <person name="Huang J."/>
            <person name="Bowman M."/>
            <person name="Iovene M."/>
            <person name="Sanseverino W."/>
            <person name="Cavagnaro P."/>
            <person name="Yildiz M."/>
            <person name="Macko-Podgorni A."/>
            <person name="Moranska E."/>
            <person name="Grzebelus E."/>
            <person name="Grzebelus D."/>
            <person name="Ashrafi H."/>
            <person name="Zheng Z."/>
            <person name="Cheng S."/>
            <person name="Spooner D."/>
            <person name="Van Deynze A."/>
            <person name="Simon P."/>
        </authorList>
    </citation>
    <scope>NUCLEOTIDE SEQUENCE</scope>
    <source>
        <tissue evidence="6">Leaf</tissue>
    </source>
</reference>
<keyword evidence="4" id="KW-1133">Transmembrane helix</keyword>
<evidence type="ECO:0000313" key="6">
    <source>
        <dbReference type="EMBL" id="WOG88065.1"/>
    </source>
</evidence>
<dbReference type="EMBL" id="CP093344">
    <property type="protein sequence ID" value="WOG88065.1"/>
    <property type="molecule type" value="Genomic_DNA"/>
</dbReference>
<dbReference type="FunFam" id="1.20.120.1630:FF:000017">
    <property type="entry name" value="3-oxo-5-alpha-steroid 4-dehydrogenase family protein"/>
    <property type="match status" value="1"/>
</dbReference>
<reference evidence="6" key="2">
    <citation type="submission" date="2022-03" db="EMBL/GenBank/DDBJ databases">
        <title>Draft title - Genomic analysis of global carrot germplasm unveils the trajectory of domestication and the origin of high carotenoid orange carrot.</title>
        <authorList>
            <person name="Iorizzo M."/>
            <person name="Ellison S."/>
            <person name="Senalik D."/>
            <person name="Macko-Podgorni A."/>
            <person name="Grzebelus D."/>
            <person name="Bostan H."/>
            <person name="Rolling W."/>
            <person name="Curaba J."/>
            <person name="Simon P."/>
        </authorList>
    </citation>
    <scope>NUCLEOTIDE SEQUENCE</scope>
    <source>
        <tissue evidence="6">Leaf</tissue>
    </source>
</reference>
<dbReference type="Proteomes" id="UP000077755">
    <property type="component" value="Chromosome 2"/>
</dbReference>
<evidence type="ECO:0000256" key="2">
    <source>
        <dbReference type="ARBA" id="ARBA00007742"/>
    </source>
</evidence>
<proteinExistence type="inferred from homology"/>
<sequence>MVSSTLLMRFIYPPPESVFLRAMSIVGVSFVIAGLMEICGKSTIQYSKIFNTSKKNVEASKSKMIEFSGRIGMFLAYFPAFVAAVAALALMQNQGLRFTLLTSAVALHFFKRVFEVLCIHKFSGSMPIDTVIIISSSYFLFAVSVIYSQHLAEEFKEPIIDLKYAGTATFLVGITGNFYHHYLLSKLRKEGEKQYKIPHGGLFDLVICPHYLFEIIGFIGISCISQTVYALSFTFGSSAYLTGRSYATRKWYLSKFEDFPKDIKALIPYVF</sequence>
<gene>
    <name evidence="6" type="ORF">DCAR_0207298</name>
</gene>
<evidence type="ECO:0000256" key="4">
    <source>
        <dbReference type="ARBA" id="ARBA00022989"/>
    </source>
</evidence>
<dbReference type="Pfam" id="PF02544">
    <property type="entry name" value="Steroid_dh"/>
    <property type="match status" value="1"/>
</dbReference>
<dbReference type="InterPro" id="IPR039357">
    <property type="entry name" value="SRD5A/TECR"/>
</dbReference>
<dbReference type="PANTHER" id="PTHR10556:SF35">
    <property type="entry name" value="3-OXO-5-ALPHA-STEROID 4-DEHYDROGENASE FAMILY PROTEIN"/>
    <property type="match status" value="1"/>
</dbReference>
<comment type="similarity">
    <text evidence="2">Belongs to the steroid 5-alpha reductase family.</text>
</comment>
<dbReference type="GO" id="GO:0006629">
    <property type="term" value="P:lipid metabolic process"/>
    <property type="evidence" value="ECO:0007669"/>
    <property type="project" value="InterPro"/>
</dbReference>
<accession>A0A161X3V7</accession>
<keyword evidence="5" id="KW-0472">Membrane</keyword>
<dbReference type="GO" id="GO:0016020">
    <property type="term" value="C:membrane"/>
    <property type="evidence" value="ECO:0007669"/>
    <property type="project" value="UniProtKB-SubCell"/>
</dbReference>
<dbReference type="Gramene" id="KZN05635">
    <property type="protein sequence ID" value="KZN05635"/>
    <property type="gene ID" value="DCAR_006472"/>
</dbReference>
<organism evidence="6 7">
    <name type="scientific">Daucus carota subsp. sativus</name>
    <name type="common">Carrot</name>
    <dbReference type="NCBI Taxonomy" id="79200"/>
    <lineage>
        <taxon>Eukaryota</taxon>
        <taxon>Viridiplantae</taxon>
        <taxon>Streptophyta</taxon>
        <taxon>Embryophyta</taxon>
        <taxon>Tracheophyta</taxon>
        <taxon>Spermatophyta</taxon>
        <taxon>Magnoliopsida</taxon>
        <taxon>eudicotyledons</taxon>
        <taxon>Gunneridae</taxon>
        <taxon>Pentapetalae</taxon>
        <taxon>asterids</taxon>
        <taxon>campanulids</taxon>
        <taxon>Apiales</taxon>
        <taxon>Apiaceae</taxon>
        <taxon>Apioideae</taxon>
        <taxon>Scandiceae</taxon>
        <taxon>Daucinae</taxon>
        <taxon>Daucus</taxon>
        <taxon>Daucus sect. Daucus</taxon>
    </lineage>
</organism>
<dbReference type="GO" id="GO:0016627">
    <property type="term" value="F:oxidoreductase activity, acting on the CH-CH group of donors"/>
    <property type="evidence" value="ECO:0007669"/>
    <property type="project" value="InterPro"/>
</dbReference>
<keyword evidence="3" id="KW-0812">Transmembrane</keyword>
<dbReference type="OrthoDB" id="5788137at2759"/>
<keyword evidence="7" id="KW-1185">Reference proteome</keyword>
<evidence type="ECO:0000256" key="1">
    <source>
        <dbReference type="ARBA" id="ARBA00004141"/>
    </source>
</evidence>
<dbReference type="OMA" id="EYSKFWN"/>
<dbReference type="InterPro" id="IPR001104">
    <property type="entry name" value="3-oxo-5_a-steroid_4-DH_C"/>
</dbReference>
<dbReference type="AlphaFoldDB" id="A0A161X3V7"/>
<dbReference type="PANTHER" id="PTHR10556">
    <property type="entry name" value="3-OXO-5-ALPHA-STEROID 4-DEHYDROGENASE"/>
    <property type="match status" value="1"/>
</dbReference>